<sequence>MQQRCLKGENPGVRLAAKQNKKDSSPTREEPPSFKASSQVHPISLITCMGEGEKRGARPRVTPQCPEPRRATEHHRVKWPEANEEWRLQFDEDADSILEAMAKGEADRCLQTMTTIIVSLAAERFGLEKRTVKL</sequence>
<keyword evidence="3" id="KW-1185">Reference proteome</keyword>
<comment type="caution">
    <text evidence="2">The sequence shown here is derived from an EMBL/GenBank/DDBJ whole genome shotgun (WGS) entry which is preliminary data.</text>
</comment>
<feature type="region of interest" description="Disordered" evidence="1">
    <location>
        <begin position="1"/>
        <end position="75"/>
    </location>
</feature>
<dbReference type="EMBL" id="JAINUF010000024">
    <property type="protein sequence ID" value="KAJ8333365.1"/>
    <property type="molecule type" value="Genomic_DNA"/>
</dbReference>
<protein>
    <submittedName>
        <fullName evidence="2">Uncharacterized protein</fullName>
    </submittedName>
</protein>
<gene>
    <name evidence="2" type="ORF">SKAU_G00422610</name>
</gene>
<reference evidence="2" key="1">
    <citation type="journal article" date="2023" name="Science">
        <title>Genome structures resolve the early diversification of teleost fishes.</title>
        <authorList>
            <person name="Parey E."/>
            <person name="Louis A."/>
            <person name="Montfort J."/>
            <person name="Bouchez O."/>
            <person name="Roques C."/>
            <person name="Iampietro C."/>
            <person name="Lluch J."/>
            <person name="Castinel A."/>
            <person name="Donnadieu C."/>
            <person name="Desvignes T."/>
            <person name="Floi Bucao C."/>
            <person name="Jouanno E."/>
            <person name="Wen M."/>
            <person name="Mejri S."/>
            <person name="Dirks R."/>
            <person name="Jansen H."/>
            <person name="Henkel C."/>
            <person name="Chen W.J."/>
            <person name="Zahm M."/>
            <person name="Cabau C."/>
            <person name="Klopp C."/>
            <person name="Thompson A.W."/>
            <person name="Robinson-Rechavi M."/>
            <person name="Braasch I."/>
            <person name="Lecointre G."/>
            <person name="Bobe J."/>
            <person name="Postlethwait J.H."/>
            <person name="Berthelot C."/>
            <person name="Roest Crollius H."/>
            <person name="Guiguen Y."/>
        </authorList>
    </citation>
    <scope>NUCLEOTIDE SEQUENCE</scope>
    <source>
        <strain evidence="2">WJC10195</strain>
    </source>
</reference>
<evidence type="ECO:0000256" key="1">
    <source>
        <dbReference type="SAM" id="MobiDB-lite"/>
    </source>
</evidence>
<dbReference type="OrthoDB" id="416119at2759"/>
<accession>A0A9Q1E6Z0</accession>
<feature type="compositionally biased region" description="Basic and acidic residues" evidence="1">
    <location>
        <begin position="20"/>
        <end position="32"/>
    </location>
</feature>
<evidence type="ECO:0000313" key="3">
    <source>
        <dbReference type="Proteomes" id="UP001152622"/>
    </source>
</evidence>
<proteinExistence type="predicted"/>
<dbReference type="AlphaFoldDB" id="A0A9Q1E6Z0"/>
<organism evidence="2 3">
    <name type="scientific">Synaphobranchus kaupii</name>
    <name type="common">Kaup's arrowtooth eel</name>
    <dbReference type="NCBI Taxonomy" id="118154"/>
    <lineage>
        <taxon>Eukaryota</taxon>
        <taxon>Metazoa</taxon>
        <taxon>Chordata</taxon>
        <taxon>Craniata</taxon>
        <taxon>Vertebrata</taxon>
        <taxon>Euteleostomi</taxon>
        <taxon>Actinopterygii</taxon>
        <taxon>Neopterygii</taxon>
        <taxon>Teleostei</taxon>
        <taxon>Anguilliformes</taxon>
        <taxon>Synaphobranchidae</taxon>
        <taxon>Synaphobranchus</taxon>
    </lineage>
</organism>
<evidence type="ECO:0000313" key="2">
    <source>
        <dbReference type="EMBL" id="KAJ8333365.1"/>
    </source>
</evidence>
<dbReference type="Proteomes" id="UP001152622">
    <property type="component" value="Chromosome 24"/>
</dbReference>
<name>A0A9Q1E6Z0_SYNKA</name>